<name>A0ACC6T1E3_9HYPH</name>
<keyword evidence="2" id="KW-1185">Reference proteome</keyword>
<comment type="caution">
    <text evidence="1">The sequence shown here is derived from an EMBL/GenBank/DDBJ whole genome shotgun (WGS) entry which is preliminary data.</text>
</comment>
<dbReference type="Proteomes" id="UP001480082">
    <property type="component" value="Unassembled WGS sequence"/>
</dbReference>
<reference evidence="1 2" key="1">
    <citation type="journal article" date="2024" name="Proc. Natl. Acad. Sci. U.S.A.">
        <title>The evolutionary genomics of adaptation to stress in wild rhizobium bacteria.</title>
        <authorList>
            <person name="Kehlet-Delgado H."/>
            <person name="Montoya A.P."/>
            <person name="Jensen K.T."/>
            <person name="Wendlandt C.E."/>
            <person name="Dexheimer C."/>
            <person name="Roberts M."/>
            <person name="Torres Martinez L."/>
            <person name="Friesen M.L."/>
            <person name="Griffitts J.S."/>
            <person name="Porter S.S."/>
        </authorList>
    </citation>
    <scope>NUCLEOTIDE SEQUENCE [LARGE SCALE GENOMIC DNA]</scope>
    <source>
        <strain evidence="1 2">M0468</strain>
    </source>
</reference>
<evidence type="ECO:0000313" key="1">
    <source>
        <dbReference type="EMBL" id="MER9285200.1"/>
    </source>
</evidence>
<proteinExistence type="predicted"/>
<accession>A0ACC6T1E3</accession>
<sequence>MALNLHPADLSDLEKIAEATSFAAHLRIGPHDKVVKRAKTLAAAIRAADALSKTPSGRKALIYAITADKQSIHVPVDRPGAQRRCHSSPQRPEESRRCSQGGPQGRCRPRSGAARRTACRAQFQPRDAQSLRGKLAQLVALVEPGDVAGLKGIEIMPYSSSPKAMARYRDLAIVAIEAHATS</sequence>
<dbReference type="EMBL" id="JAMYRI010000007">
    <property type="protein sequence ID" value="MER9285200.1"/>
    <property type="molecule type" value="Genomic_DNA"/>
</dbReference>
<evidence type="ECO:0000313" key="2">
    <source>
        <dbReference type="Proteomes" id="UP001480082"/>
    </source>
</evidence>
<protein>
    <submittedName>
        <fullName evidence="1">Uncharacterized protein</fullName>
    </submittedName>
</protein>
<organism evidence="1 2">
    <name type="scientific">Mesorhizobium australicum</name>
    <dbReference type="NCBI Taxonomy" id="536018"/>
    <lineage>
        <taxon>Bacteria</taxon>
        <taxon>Pseudomonadati</taxon>
        <taxon>Pseudomonadota</taxon>
        <taxon>Alphaproteobacteria</taxon>
        <taxon>Hyphomicrobiales</taxon>
        <taxon>Phyllobacteriaceae</taxon>
        <taxon>Mesorhizobium</taxon>
    </lineage>
</organism>
<gene>
    <name evidence="1" type="ORF">NKI81_14700</name>
</gene>